<name>A0A2N0QJE9_9GLOM</name>
<evidence type="ECO:0000313" key="1">
    <source>
        <dbReference type="EMBL" id="PKC51179.1"/>
    </source>
</evidence>
<reference evidence="1 2" key="1">
    <citation type="submission" date="2017-10" db="EMBL/GenBank/DDBJ databases">
        <title>Extensive intraspecific genome diversity in a model arbuscular mycorrhizal fungus.</title>
        <authorList>
            <person name="Chen E.C.H."/>
            <person name="Morin E."/>
            <person name="Baudet D."/>
            <person name="Noel J."/>
            <person name="Ndikumana S."/>
            <person name="Charron P."/>
            <person name="St-Onge C."/>
            <person name="Giorgi J."/>
            <person name="Grigoriev I.V."/>
            <person name="Roux C."/>
            <person name="Martin F.M."/>
            <person name="Corradi N."/>
        </authorList>
    </citation>
    <scope>NUCLEOTIDE SEQUENCE [LARGE SCALE GENOMIC DNA]</scope>
    <source>
        <strain evidence="1 2">A1</strain>
    </source>
</reference>
<dbReference type="EMBL" id="LLXH01008167">
    <property type="protein sequence ID" value="PKC51179.1"/>
    <property type="molecule type" value="Genomic_DNA"/>
</dbReference>
<dbReference type="Gene3D" id="1.25.40.10">
    <property type="entry name" value="Tetratricopeptide repeat domain"/>
    <property type="match status" value="1"/>
</dbReference>
<accession>A0A2N0QJE9</accession>
<reference evidence="1 2" key="2">
    <citation type="submission" date="2017-10" db="EMBL/GenBank/DDBJ databases">
        <title>Genome analyses suggest a sexual origin of heterokaryosis in a supposedly ancient asexual fungus.</title>
        <authorList>
            <person name="Corradi N."/>
            <person name="Sedzielewska K."/>
            <person name="Noel J."/>
            <person name="Charron P."/>
            <person name="Farinelli L."/>
            <person name="Marton T."/>
            <person name="Kruger M."/>
            <person name="Pelin A."/>
            <person name="Brachmann A."/>
            <person name="Corradi N."/>
        </authorList>
    </citation>
    <scope>NUCLEOTIDE SEQUENCE [LARGE SCALE GENOMIC DNA]</scope>
    <source>
        <strain evidence="1 2">A1</strain>
    </source>
</reference>
<dbReference type="SMART" id="SM00671">
    <property type="entry name" value="SEL1"/>
    <property type="match status" value="1"/>
</dbReference>
<sequence>MVPRIRLLTELGTLETPITRRSHFYPATCYKNGKGTEKNLEKAFLWYQKAAENGNEDAMNNLAT</sequence>
<dbReference type="SUPFAM" id="SSF81901">
    <property type="entry name" value="HCP-like"/>
    <property type="match status" value="1"/>
</dbReference>
<gene>
    <name evidence="1" type="ORF">RhiirA1_484349</name>
</gene>
<dbReference type="Proteomes" id="UP000232688">
    <property type="component" value="Unassembled WGS sequence"/>
</dbReference>
<dbReference type="PANTHER" id="PTHR45011">
    <property type="entry name" value="DAP3-BINDING CELL DEATH ENHANCER 1"/>
    <property type="match status" value="1"/>
</dbReference>
<dbReference type="InterPro" id="IPR052748">
    <property type="entry name" value="ISR_Activator"/>
</dbReference>
<dbReference type="Pfam" id="PF08238">
    <property type="entry name" value="Sel1"/>
    <property type="match status" value="1"/>
</dbReference>
<dbReference type="InterPro" id="IPR006597">
    <property type="entry name" value="Sel1-like"/>
</dbReference>
<dbReference type="PANTHER" id="PTHR45011:SF1">
    <property type="entry name" value="DAP3-BINDING CELL DEATH ENHANCER 1"/>
    <property type="match status" value="1"/>
</dbReference>
<dbReference type="VEuPathDB" id="FungiDB:RhiirA1_484349"/>
<protein>
    <submittedName>
        <fullName evidence="1">Uncharacterized protein</fullName>
    </submittedName>
</protein>
<organism evidence="1 2">
    <name type="scientific">Rhizophagus irregularis</name>
    <dbReference type="NCBI Taxonomy" id="588596"/>
    <lineage>
        <taxon>Eukaryota</taxon>
        <taxon>Fungi</taxon>
        <taxon>Fungi incertae sedis</taxon>
        <taxon>Mucoromycota</taxon>
        <taxon>Glomeromycotina</taxon>
        <taxon>Glomeromycetes</taxon>
        <taxon>Glomerales</taxon>
        <taxon>Glomeraceae</taxon>
        <taxon>Rhizophagus</taxon>
    </lineage>
</organism>
<dbReference type="InterPro" id="IPR011990">
    <property type="entry name" value="TPR-like_helical_dom_sf"/>
</dbReference>
<evidence type="ECO:0000313" key="2">
    <source>
        <dbReference type="Proteomes" id="UP000232688"/>
    </source>
</evidence>
<dbReference type="AlphaFoldDB" id="A0A2N0QJE9"/>
<comment type="caution">
    <text evidence="1">The sequence shown here is derived from an EMBL/GenBank/DDBJ whole genome shotgun (WGS) entry which is preliminary data.</text>
</comment>
<proteinExistence type="predicted"/>